<dbReference type="EMBL" id="JADCNL010000001">
    <property type="protein sequence ID" value="KAG0498243.1"/>
    <property type="molecule type" value="Genomic_DNA"/>
</dbReference>
<evidence type="ECO:0000313" key="4">
    <source>
        <dbReference type="Proteomes" id="UP000639772"/>
    </source>
</evidence>
<dbReference type="AlphaFoldDB" id="A0A835VMG9"/>
<organism evidence="2 4">
    <name type="scientific">Vanilla planifolia</name>
    <name type="common">Vanilla</name>
    <dbReference type="NCBI Taxonomy" id="51239"/>
    <lineage>
        <taxon>Eukaryota</taxon>
        <taxon>Viridiplantae</taxon>
        <taxon>Streptophyta</taxon>
        <taxon>Embryophyta</taxon>
        <taxon>Tracheophyta</taxon>
        <taxon>Spermatophyta</taxon>
        <taxon>Magnoliopsida</taxon>
        <taxon>Liliopsida</taxon>
        <taxon>Asparagales</taxon>
        <taxon>Orchidaceae</taxon>
        <taxon>Vanilloideae</taxon>
        <taxon>Vanilleae</taxon>
        <taxon>Vanilla</taxon>
    </lineage>
</organism>
<protein>
    <submittedName>
        <fullName evidence="2">Uncharacterized protein</fullName>
    </submittedName>
</protein>
<evidence type="ECO:0000313" key="1">
    <source>
        <dbReference type="EMBL" id="KAG0498243.1"/>
    </source>
</evidence>
<accession>A0A835VMG9</accession>
<evidence type="ECO:0000313" key="2">
    <source>
        <dbReference type="EMBL" id="KAG0502480.1"/>
    </source>
</evidence>
<name>A0A835VMG9_VANPL</name>
<sequence>MVIDVEQVKRRKLRNAVMFMRKSSRLYKRNPSEIVPFGIREGEQAWQARKIKWRAEKLRNRAAGRGEADRVIPNLKPKHLFSGKRSIGKTQEALIYEVCASDLLLSSGHLI</sequence>
<reference evidence="3 4" key="1">
    <citation type="journal article" date="2020" name="Nat. Food">
        <title>A phased Vanilla planifolia genome enables genetic improvement of flavour and production.</title>
        <authorList>
            <person name="Hasing T."/>
            <person name="Tang H."/>
            <person name="Brym M."/>
            <person name="Khazi F."/>
            <person name="Huang T."/>
            <person name="Chambers A.H."/>
        </authorList>
    </citation>
    <scope>NUCLEOTIDE SEQUENCE [LARGE SCALE GENOMIC DNA]</scope>
    <source>
        <tissue evidence="2">Leaf</tissue>
    </source>
</reference>
<dbReference type="EMBL" id="JADCNM010000001">
    <property type="protein sequence ID" value="KAG0502480.1"/>
    <property type="molecule type" value="Genomic_DNA"/>
</dbReference>
<keyword evidence="3" id="KW-1185">Reference proteome</keyword>
<dbReference type="Proteomes" id="UP000636800">
    <property type="component" value="Chromosome 1"/>
</dbReference>
<comment type="caution">
    <text evidence="2">The sequence shown here is derived from an EMBL/GenBank/DDBJ whole genome shotgun (WGS) entry which is preliminary data.</text>
</comment>
<gene>
    <name evidence="2" type="ORF">HPP92_002552</name>
    <name evidence="1" type="ORF">HPP92_002934</name>
</gene>
<dbReference type="OrthoDB" id="415015at2759"/>
<evidence type="ECO:0000313" key="3">
    <source>
        <dbReference type="Proteomes" id="UP000636800"/>
    </source>
</evidence>
<proteinExistence type="predicted"/>
<dbReference type="Proteomes" id="UP000639772">
    <property type="component" value="Chromosome 1"/>
</dbReference>